<dbReference type="Pfam" id="PF02652">
    <property type="entry name" value="Lactate_perm"/>
    <property type="match status" value="1"/>
</dbReference>
<dbReference type="Proteomes" id="UP000254867">
    <property type="component" value="Unassembled WGS sequence"/>
</dbReference>
<proteinExistence type="inferred from homology"/>
<dbReference type="GO" id="GO:0015295">
    <property type="term" value="F:solute:proton symporter activity"/>
    <property type="evidence" value="ECO:0007669"/>
    <property type="project" value="TreeGrafter"/>
</dbReference>
<protein>
    <recommendedName>
        <fullName evidence="8">L-lactate permease</fullName>
    </recommendedName>
</protein>
<keyword evidence="4" id="KW-1003">Cell membrane</keyword>
<evidence type="ECO:0000256" key="2">
    <source>
        <dbReference type="ARBA" id="ARBA00010100"/>
    </source>
</evidence>
<dbReference type="GO" id="GO:0005886">
    <property type="term" value="C:plasma membrane"/>
    <property type="evidence" value="ECO:0007669"/>
    <property type="project" value="UniProtKB-SubCell"/>
</dbReference>
<feature type="transmembrane region" description="Helical" evidence="8">
    <location>
        <begin position="34"/>
        <end position="61"/>
    </location>
</feature>
<comment type="caution">
    <text evidence="8">Lacks conserved residue(s) required for the propagation of feature annotation.</text>
</comment>
<dbReference type="PANTHER" id="PTHR30003:SF0">
    <property type="entry name" value="GLYCOLATE PERMEASE GLCA-RELATED"/>
    <property type="match status" value="1"/>
</dbReference>
<evidence type="ECO:0000313" key="10">
    <source>
        <dbReference type="Proteomes" id="UP000254867"/>
    </source>
</evidence>
<organism evidence="9 10">
    <name type="scientific">Haemophilus parahaemolyticus</name>
    <dbReference type="NCBI Taxonomy" id="735"/>
    <lineage>
        <taxon>Bacteria</taxon>
        <taxon>Pseudomonadati</taxon>
        <taxon>Pseudomonadota</taxon>
        <taxon>Gammaproteobacteria</taxon>
        <taxon>Pasteurellales</taxon>
        <taxon>Pasteurellaceae</taxon>
        <taxon>Haemophilus</taxon>
    </lineage>
</organism>
<evidence type="ECO:0000313" key="9">
    <source>
        <dbReference type="EMBL" id="STO63129.1"/>
    </source>
</evidence>
<dbReference type="EMBL" id="UGHH01000002">
    <property type="protein sequence ID" value="STO63129.1"/>
    <property type="molecule type" value="Genomic_DNA"/>
</dbReference>
<feature type="transmembrane region" description="Helical" evidence="8">
    <location>
        <begin position="81"/>
        <end position="99"/>
    </location>
</feature>
<evidence type="ECO:0000256" key="7">
    <source>
        <dbReference type="ARBA" id="ARBA00023136"/>
    </source>
</evidence>
<comment type="subcellular location">
    <subcellularLocation>
        <location evidence="8">Cell inner membrane</location>
        <topology evidence="8">Multi-pass membrane protein</topology>
    </subcellularLocation>
    <subcellularLocation>
        <location evidence="1">Cell membrane</location>
        <topology evidence="1">Multi-pass membrane protein</topology>
    </subcellularLocation>
</comment>
<dbReference type="PANTHER" id="PTHR30003">
    <property type="entry name" value="L-LACTATE PERMEASE"/>
    <property type="match status" value="1"/>
</dbReference>
<evidence type="ECO:0000256" key="4">
    <source>
        <dbReference type="ARBA" id="ARBA00022475"/>
    </source>
</evidence>
<keyword evidence="5 8" id="KW-0812">Transmembrane</keyword>
<evidence type="ECO:0000256" key="3">
    <source>
        <dbReference type="ARBA" id="ARBA00022448"/>
    </source>
</evidence>
<comment type="function">
    <text evidence="8">Uptake of L-lactate across the membrane. Can also transport D-lactate and glycolate.</text>
</comment>
<dbReference type="GO" id="GO:0015129">
    <property type="term" value="F:lactate transmembrane transporter activity"/>
    <property type="evidence" value="ECO:0007669"/>
    <property type="project" value="UniProtKB-UniRule"/>
</dbReference>
<feature type="transmembrane region" description="Helical" evidence="8">
    <location>
        <begin position="105"/>
        <end position="130"/>
    </location>
</feature>
<keyword evidence="3 8" id="KW-0813">Transport</keyword>
<keyword evidence="8" id="KW-0997">Cell inner membrane</keyword>
<name>A0A377HYE0_HAEPH</name>
<evidence type="ECO:0000256" key="1">
    <source>
        <dbReference type="ARBA" id="ARBA00004651"/>
    </source>
</evidence>
<comment type="similarity">
    <text evidence="2 8">Belongs to the lactate permease family.</text>
</comment>
<evidence type="ECO:0000256" key="5">
    <source>
        <dbReference type="ARBA" id="ARBA00022692"/>
    </source>
</evidence>
<evidence type="ECO:0000256" key="8">
    <source>
        <dbReference type="RuleBase" id="RU365092"/>
    </source>
</evidence>
<accession>A0A377HYE0</accession>
<gene>
    <name evidence="9" type="primary">lctP_1</name>
    <name evidence="9" type="ORF">NCTC10794_00134</name>
</gene>
<sequence>MKAALSFAIIQFEWPALHNLVLKAAPIVNEPTPYVAIFKIDLLGAVGTSILLAAIISAVLLKMKPAQVLETFAETLKELKLSILTIGLVLGFAFVANYSGLSSTLALVLAGTGVTFPFFSPFLGWLGVFLTGSDTSANALFGSLQANTATQLNIAPELTVAANAIGGVAGKMISPQSIAIACAAVGLESKESDLFRFTIKHSLIFCTFLGLLTVLQAYILPWTMIFFHK</sequence>
<evidence type="ECO:0000256" key="6">
    <source>
        <dbReference type="ARBA" id="ARBA00022989"/>
    </source>
</evidence>
<keyword evidence="6 8" id="KW-1133">Transmembrane helix</keyword>
<feature type="transmembrane region" description="Helical" evidence="8">
    <location>
        <begin position="203"/>
        <end position="227"/>
    </location>
</feature>
<dbReference type="AlphaFoldDB" id="A0A377HYE0"/>
<reference evidence="9 10" key="1">
    <citation type="submission" date="2018-06" db="EMBL/GenBank/DDBJ databases">
        <authorList>
            <consortium name="Pathogen Informatics"/>
            <person name="Doyle S."/>
        </authorList>
    </citation>
    <scope>NUCLEOTIDE SEQUENCE [LARGE SCALE GENOMIC DNA]</scope>
    <source>
        <strain evidence="9 10">NCTC10794</strain>
    </source>
</reference>
<keyword evidence="7 8" id="KW-0472">Membrane</keyword>
<dbReference type="InterPro" id="IPR003804">
    <property type="entry name" value="Lactate_perm"/>
</dbReference>